<dbReference type="Pfam" id="PF02613">
    <property type="entry name" value="Nitrate_red_del"/>
    <property type="match status" value="1"/>
</dbReference>
<dbReference type="InterPro" id="IPR020945">
    <property type="entry name" value="DMSO/NO3_reduct_chaperone"/>
</dbReference>
<protein>
    <recommendedName>
        <fullName evidence="3">Molecular chaperone TorD</fullName>
    </recommendedName>
</protein>
<gene>
    <name evidence="1" type="ORF">DGMP_21180</name>
</gene>
<sequence length="211" mass="23843">MEKTDSNVAGIYGLLATFFAREIDLKQLEMLRNPEFRDLLETLGVNLGDDFFKRDATLLLEDLAVEFATLFIGPGNFISPHESVHRPRDDGDYGKLWGADTVAVKKFIEATGLAYRPEFGGMPDHIAAEFEFVQKIEERMETARSDGDQDLAENLKSIKNRFLTEHLLAWGPGLMDKIMTNATLPFYREIAALAKNFLQQEGELIQQQAVK</sequence>
<evidence type="ECO:0008006" key="3">
    <source>
        <dbReference type="Google" id="ProtNLM"/>
    </source>
</evidence>
<dbReference type="Proteomes" id="UP000826725">
    <property type="component" value="Chromosome"/>
</dbReference>
<evidence type="ECO:0000313" key="2">
    <source>
        <dbReference type="Proteomes" id="UP000826725"/>
    </source>
</evidence>
<dbReference type="PANTHER" id="PTHR34227">
    <property type="entry name" value="CHAPERONE PROTEIN YCDY"/>
    <property type="match status" value="1"/>
</dbReference>
<proteinExistence type="predicted"/>
<keyword evidence="2" id="KW-1185">Reference proteome</keyword>
<dbReference type="EMBL" id="AP024086">
    <property type="protein sequence ID" value="BCL61425.1"/>
    <property type="molecule type" value="Genomic_DNA"/>
</dbReference>
<reference evidence="1" key="1">
    <citation type="submission" date="2020-09" db="EMBL/GenBank/DDBJ databases">
        <title>Desulfogranum mesoprofundum gen. nov., sp. nov., a novel mesophilic, sulfate-reducing chemolithoautotroph isolated from a deep-sea hydrothermal vent chimney in the Suiyo Seamount.</title>
        <authorList>
            <person name="Hashimoto Y."/>
            <person name="Nakagawa S."/>
        </authorList>
    </citation>
    <scope>NUCLEOTIDE SEQUENCE</scope>
    <source>
        <strain evidence="1">KT2</strain>
    </source>
</reference>
<evidence type="ECO:0000313" key="1">
    <source>
        <dbReference type="EMBL" id="BCL61425.1"/>
    </source>
</evidence>
<name>A0A8D5FPL1_9BACT</name>
<dbReference type="AlphaFoldDB" id="A0A8D5FPL1"/>
<dbReference type="RefSeq" id="WP_228853881.1">
    <property type="nucleotide sequence ID" value="NZ_AP024086.1"/>
</dbReference>
<dbReference type="KEGG" id="dbk:DGMP_21180"/>
<accession>A0A8D5FPL1</accession>
<organism evidence="1 2">
    <name type="scientific">Desulfomarina profundi</name>
    <dbReference type="NCBI Taxonomy" id="2772557"/>
    <lineage>
        <taxon>Bacteria</taxon>
        <taxon>Pseudomonadati</taxon>
        <taxon>Thermodesulfobacteriota</taxon>
        <taxon>Desulfobulbia</taxon>
        <taxon>Desulfobulbales</taxon>
        <taxon>Desulfobulbaceae</taxon>
        <taxon>Desulfomarina</taxon>
    </lineage>
</organism>
<dbReference type="PANTHER" id="PTHR34227:SF1">
    <property type="entry name" value="DIMETHYL SULFOXIDE REDUCTASE CHAPERONE-RELATED"/>
    <property type="match status" value="1"/>
</dbReference>
<dbReference type="InterPro" id="IPR050289">
    <property type="entry name" value="TorD/DmsD_chaperones"/>
</dbReference>